<dbReference type="InterPro" id="IPR041228">
    <property type="entry name" value="Dynein_C"/>
</dbReference>
<protein>
    <submittedName>
        <fullName evidence="4">Dynein_C domain-containing protein</fullName>
    </submittedName>
</protein>
<dbReference type="PANTHER" id="PTHR45703:SF22">
    <property type="entry name" value="DYNEIN CYTOPLASMIC 2 HEAVY CHAIN 1"/>
    <property type="match status" value="1"/>
</dbReference>
<reference evidence="2 3" key="2">
    <citation type="submission" date="2018-10" db="EMBL/GenBank/DDBJ databases">
        <authorList>
            <consortium name="Pathogen Informatics"/>
        </authorList>
    </citation>
    <scope>NUCLEOTIDE SEQUENCE [LARGE SCALE GENOMIC DNA]</scope>
</reference>
<dbReference type="GO" id="GO:0030286">
    <property type="term" value="C:dynein complex"/>
    <property type="evidence" value="ECO:0007669"/>
    <property type="project" value="InterPro"/>
</dbReference>
<feature type="domain" description="Dynein heavy chain C-terminal" evidence="1">
    <location>
        <begin position="4"/>
        <end position="184"/>
    </location>
</feature>
<dbReference type="Pfam" id="PF18199">
    <property type="entry name" value="Dynein_C"/>
    <property type="match status" value="1"/>
</dbReference>
<evidence type="ECO:0000259" key="1">
    <source>
        <dbReference type="Pfam" id="PF18199"/>
    </source>
</evidence>
<dbReference type="EMBL" id="UXUI01000476">
    <property type="protein sequence ID" value="VDD85243.1"/>
    <property type="molecule type" value="Genomic_DNA"/>
</dbReference>
<dbReference type="Gene3D" id="3.10.490.20">
    <property type="match status" value="1"/>
</dbReference>
<dbReference type="OrthoDB" id="5593012at2759"/>
<name>A0A0N4UTH1_ENTVE</name>
<sequence>MAHTTPEEWQDLWRGPSEPLQYTASLVYKAKSIEELKHIATEKQFFCSPIKLSKLFRPIALLNALRQYTARKKKMSIDDLQMQNSWSSNILKADVVLTVTDIFIQGALFEREIIPTRSSSPAFSYAPNLFIAWMPFDAVSPYSLSESIMLPLYTNPDRRELVAELCVPCKNAAIWQTASVALFLASA</sequence>
<dbReference type="STRING" id="51028.A0A0N4UTH1"/>
<accession>A0A0N4UTH1</accession>
<proteinExistence type="predicted"/>
<dbReference type="AlphaFoldDB" id="A0A0N4UTH1"/>
<evidence type="ECO:0000313" key="4">
    <source>
        <dbReference type="WBParaSite" id="EVEC_0000058001-mRNA-1"/>
    </source>
</evidence>
<dbReference type="PANTHER" id="PTHR45703">
    <property type="entry name" value="DYNEIN HEAVY CHAIN"/>
    <property type="match status" value="1"/>
</dbReference>
<dbReference type="GO" id="GO:0007018">
    <property type="term" value="P:microtubule-based movement"/>
    <property type="evidence" value="ECO:0007669"/>
    <property type="project" value="InterPro"/>
</dbReference>
<gene>
    <name evidence="2" type="ORF">EVEC_LOCUS386</name>
</gene>
<organism evidence="4">
    <name type="scientific">Enterobius vermicularis</name>
    <name type="common">Human pinworm</name>
    <dbReference type="NCBI Taxonomy" id="51028"/>
    <lineage>
        <taxon>Eukaryota</taxon>
        <taxon>Metazoa</taxon>
        <taxon>Ecdysozoa</taxon>
        <taxon>Nematoda</taxon>
        <taxon>Chromadorea</taxon>
        <taxon>Rhabditida</taxon>
        <taxon>Spirurina</taxon>
        <taxon>Oxyuridomorpha</taxon>
        <taxon>Oxyuroidea</taxon>
        <taxon>Oxyuridae</taxon>
        <taxon>Enterobius</taxon>
    </lineage>
</organism>
<dbReference type="InterPro" id="IPR026983">
    <property type="entry name" value="DHC"/>
</dbReference>
<dbReference type="GO" id="GO:0045505">
    <property type="term" value="F:dynein intermediate chain binding"/>
    <property type="evidence" value="ECO:0007669"/>
    <property type="project" value="InterPro"/>
</dbReference>
<dbReference type="GO" id="GO:0051959">
    <property type="term" value="F:dynein light intermediate chain binding"/>
    <property type="evidence" value="ECO:0007669"/>
    <property type="project" value="InterPro"/>
</dbReference>
<keyword evidence="3" id="KW-1185">Reference proteome</keyword>
<evidence type="ECO:0000313" key="3">
    <source>
        <dbReference type="Proteomes" id="UP000274131"/>
    </source>
</evidence>
<dbReference type="InterPro" id="IPR043160">
    <property type="entry name" value="Dynein_C_barrel"/>
</dbReference>
<dbReference type="Proteomes" id="UP000274131">
    <property type="component" value="Unassembled WGS sequence"/>
</dbReference>
<reference evidence="4" key="1">
    <citation type="submission" date="2017-02" db="UniProtKB">
        <authorList>
            <consortium name="WormBaseParasite"/>
        </authorList>
    </citation>
    <scope>IDENTIFICATION</scope>
</reference>
<dbReference type="WBParaSite" id="EVEC_0000058001-mRNA-1">
    <property type="protein sequence ID" value="EVEC_0000058001-mRNA-1"/>
    <property type="gene ID" value="EVEC_0000058001"/>
</dbReference>
<evidence type="ECO:0000313" key="2">
    <source>
        <dbReference type="EMBL" id="VDD85243.1"/>
    </source>
</evidence>